<accession>A0A5J4V4M3</accession>
<name>A0A5J4V4M3_9EUKA</name>
<dbReference type="EMBL" id="SNRW01010081">
    <property type="protein sequence ID" value="KAA6377051.1"/>
    <property type="molecule type" value="Genomic_DNA"/>
</dbReference>
<evidence type="ECO:0000256" key="1">
    <source>
        <dbReference type="SAM" id="MobiDB-lite"/>
    </source>
</evidence>
<feature type="region of interest" description="Disordered" evidence="1">
    <location>
        <begin position="314"/>
        <end position="335"/>
    </location>
</feature>
<reference evidence="2 3" key="1">
    <citation type="submission" date="2019-03" db="EMBL/GenBank/DDBJ databases">
        <title>Single cell metagenomics reveals metabolic interactions within the superorganism composed of flagellate Streblomastix strix and complex community of Bacteroidetes bacteria on its surface.</title>
        <authorList>
            <person name="Treitli S.C."/>
            <person name="Kolisko M."/>
            <person name="Husnik F."/>
            <person name="Keeling P."/>
            <person name="Hampl V."/>
        </authorList>
    </citation>
    <scope>NUCLEOTIDE SEQUENCE [LARGE SCALE GENOMIC DNA]</scope>
    <source>
        <strain evidence="2">ST1C</strain>
    </source>
</reference>
<gene>
    <name evidence="2" type="ORF">EZS28_027422</name>
</gene>
<comment type="caution">
    <text evidence="2">The sequence shown here is derived from an EMBL/GenBank/DDBJ whole genome shotgun (WGS) entry which is preliminary data.</text>
</comment>
<protein>
    <submittedName>
        <fullName evidence="2">Uncharacterized protein</fullName>
    </submittedName>
</protein>
<evidence type="ECO:0000313" key="2">
    <source>
        <dbReference type="EMBL" id="KAA6377051.1"/>
    </source>
</evidence>
<proteinExistence type="predicted"/>
<dbReference type="AlphaFoldDB" id="A0A5J4V4M3"/>
<sequence>MEQQLDIDRDKININHRGKERIQGLHKDIQLKGDNDQRTKNEREMEKTKDKTSKIEKRKDSKADMEHYHHSFNVLPTRNIGQEQVQNIAHPLRKFELPPAEEFDFDLQQQSTISQQIDNIQNVGINFSDNNKRQDNLLSVHNLQQPQLQQLQRAQFNVHFPHYNQTHKDIDWSENIRNVSSLDSQIKDQTLVGQSLIDCKDIPSSSPTSNLEKLSITSVNKLQNLEISELSDSTDQGSYQFSQPTFSPPTQSHLVEQMFELPIYPAHFVMHSPDISEIPSQSQIHKIPSNSDVLLKKSKLGAIPLVVANINIDTDNISDDHGDKDESEDAGDISG</sequence>
<evidence type="ECO:0000313" key="3">
    <source>
        <dbReference type="Proteomes" id="UP000324800"/>
    </source>
</evidence>
<feature type="region of interest" description="Disordered" evidence="1">
    <location>
        <begin position="25"/>
        <end position="64"/>
    </location>
</feature>
<feature type="compositionally biased region" description="Acidic residues" evidence="1">
    <location>
        <begin position="325"/>
        <end position="335"/>
    </location>
</feature>
<dbReference type="Proteomes" id="UP000324800">
    <property type="component" value="Unassembled WGS sequence"/>
</dbReference>
<organism evidence="2 3">
    <name type="scientific">Streblomastix strix</name>
    <dbReference type="NCBI Taxonomy" id="222440"/>
    <lineage>
        <taxon>Eukaryota</taxon>
        <taxon>Metamonada</taxon>
        <taxon>Preaxostyla</taxon>
        <taxon>Oxymonadida</taxon>
        <taxon>Streblomastigidae</taxon>
        <taxon>Streblomastix</taxon>
    </lineage>
</organism>